<dbReference type="Proteomes" id="UP000199021">
    <property type="component" value="Unassembled WGS sequence"/>
</dbReference>
<gene>
    <name evidence="1" type="ORF">SAMN05444359_10326</name>
</gene>
<evidence type="ECO:0000313" key="1">
    <source>
        <dbReference type="EMBL" id="SEP85280.1"/>
    </source>
</evidence>
<name>A0A1H9B8D1_9BACT</name>
<reference evidence="2" key="1">
    <citation type="submission" date="2016-10" db="EMBL/GenBank/DDBJ databases">
        <authorList>
            <person name="Varghese N."/>
            <person name="Submissions S."/>
        </authorList>
    </citation>
    <scope>NUCLEOTIDE SEQUENCE [LARGE SCALE GENOMIC DNA]</scope>
    <source>
        <strain evidence="2">DSM 24740</strain>
    </source>
</reference>
<dbReference type="AlphaFoldDB" id="A0A1H9B8D1"/>
<evidence type="ECO:0000313" key="2">
    <source>
        <dbReference type="Proteomes" id="UP000199021"/>
    </source>
</evidence>
<protein>
    <submittedName>
        <fullName evidence="1">Uncharacterized protein</fullName>
    </submittedName>
</protein>
<organism evidence="1 2">
    <name type="scientific">Neolewinella agarilytica</name>
    <dbReference type="NCBI Taxonomy" id="478744"/>
    <lineage>
        <taxon>Bacteria</taxon>
        <taxon>Pseudomonadati</taxon>
        <taxon>Bacteroidota</taxon>
        <taxon>Saprospiria</taxon>
        <taxon>Saprospirales</taxon>
        <taxon>Lewinellaceae</taxon>
        <taxon>Neolewinella</taxon>
    </lineage>
</organism>
<proteinExistence type="predicted"/>
<accession>A0A1H9B8D1</accession>
<dbReference type="InParanoid" id="A0A1H9B8D1"/>
<dbReference type="EMBL" id="FOFB01000003">
    <property type="protein sequence ID" value="SEP85280.1"/>
    <property type="molecule type" value="Genomic_DNA"/>
</dbReference>
<keyword evidence="2" id="KW-1185">Reference proteome</keyword>
<sequence>MGHDPKAGLLYSWIKLNLDNLYVDSIRAFTTFFYFEAYFVAFANVVDQAVGVNENVFAAVIRGDETKSLGLIEELYCSFFHNGKI</sequence>